<organism evidence="1">
    <name type="scientific">Harvfovirus sp</name>
    <dbReference type="NCBI Taxonomy" id="2487768"/>
    <lineage>
        <taxon>Viruses</taxon>
        <taxon>Varidnaviria</taxon>
        <taxon>Bamfordvirae</taxon>
        <taxon>Nucleocytoviricota</taxon>
        <taxon>Megaviricetes</taxon>
        <taxon>Imitervirales</taxon>
        <taxon>Mimiviridae</taxon>
        <taxon>Klosneuvirinae</taxon>
    </lineage>
</organism>
<evidence type="ECO:0000313" key="1">
    <source>
        <dbReference type="EMBL" id="AYV81476.1"/>
    </source>
</evidence>
<proteinExistence type="predicted"/>
<sequence length="354" mass="39363">MGSFGLSIGKAAMAGELVGFSLKSRPVYPVYKKACDKCVPGPFDSYGVSIAEFAVLNLSDETEVARLRSVVKESSVYQRRCPHEVKSTDSSSYCEVMKIQVDGYCFCCHGSLAEVLRGTSWSCPCCADLICNKDCFNHHIRGHHCVLLGATLKPIDFSLMGGEWCPLCRNVVSRCITPPNAFCLYTQMALCEEKFEKYAIKNTLCSGCLRWFTGEKKKSATGLYGLEAPPCVFQPQISLSDIGSLANYDECPQALLDLFKHDTFVEVKDSDMDSYIREVWERILLSRPDEMKAEQIPGAKTLAAIKTEIASFDRAKMSSHYLSKLTTTERLLSRIHSDLIRYAPSIASLLLKIS</sequence>
<dbReference type="EMBL" id="MK072278">
    <property type="protein sequence ID" value="AYV81476.1"/>
    <property type="molecule type" value="Genomic_DNA"/>
</dbReference>
<reference evidence="1" key="1">
    <citation type="submission" date="2018-10" db="EMBL/GenBank/DDBJ databases">
        <title>Hidden diversity of soil giant viruses.</title>
        <authorList>
            <person name="Schulz F."/>
            <person name="Alteio L."/>
            <person name="Goudeau D."/>
            <person name="Ryan E.M."/>
            <person name="Malmstrom R.R."/>
            <person name="Blanchard J."/>
            <person name="Woyke T."/>
        </authorList>
    </citation>
    <scope>NUCLEOTIDE SEQUENCE</scope>
    <source>
        <strain evidence="1">HAV1</strain>
    </source>
</reference>
<gene>
    <name evidence="1" type="ORF">Harvfovirus36_7</name>
</gene>
<protein>
    <submittedName>
        <fullName evidence="1">Uncharacterized protein</fullName>
    </submittedName>
</protein>
<accession>A0A3G5A2M0</accession>
<name>A0A3G5A2M0_9VIRU</name>